<gene>
    <name evidence="2" type="ORF">ATE48_07000</name>
</gene>
<dbReference type="EMBL" id="CP013244">
    <property type="protein sequence ID" value="ANP45686.1"/>
    <property type="molecule type" value="Genomic_DNA"/>
</dbReference>
<feature type="transmembrane region" description="Helical" evidence="1">
    <location>
        <begin position="70"/>
        <end position="90"/>
    </location>
</feature>
<name>A0A1B1AGJ4_9PROT</name>
<dbReference type="InParanoid" id="A0A1B1AGJ4"/>
<evidence type="ECO:0008006" key="4">
    <source>
        <dbReference type="Google" id="ProtNLM"/>
    </source>
</evidence>
<keyword evidence="3" id="KW-1185">Reference proteome</keyword>
<evidence type="ECO:0000256" key="1">
    <source>
        <dbReference type="SAM" id="Phobius"/>
    </source>
</evidence>
<keyword evidence="1" id="KW-0472">Membrane</keyword>
<sequence>MLYQVSAVLYVLWGVLHIGAAADAWRLAAGQPAGPVKARLRQNAWTLLCAAICVTAIAVTMNWTNDVLGYWINAVLSSLIDIGFIVFVLASGHARVFPGALGPLLWLLALATSSLAQFSQLTL</sequence>
<dbReference type="AlphaFoldDB" id="A0A1B1AGJ4"/>
<reference evidence="2 3" key="1">
    <citation type="submission" date="2015-11" db="EMBL/GenBank/DDBJ databases">
        <title>Whole-Genome Sequence of Candidatus Oderbacter manganicum from the National Park Lower Oder Valley, Germany.</title>
        <authorList>
            <person name="Braun B."/>
            <person name="Liere K."/>
            <person name="Szewzyk U."/>
        </authorList>
    </citation>
    <scope>NUCLEOTIDE SEQUENCE [LARGE SCALE GENOMIC DNA]</scope>
    <source>
        <strain evidence="2 3">OTSz_A_272</strain>
    </source>
</reference>
<feature type="transmembrane region" description="Helical" evidence="1">
    <location>
        <begin position="96"/>
        <end position="118"/>
    </location>
</feature>
<keyword evidence="1" id="KW-1133">Transmembrane helix</keyword>
<proteinExistence type="predicted"/>
<feature type="transmembrane region" description="Helical" evidence="1">
    <location>
        <begin position="45"/>
        <end position="63"/>
    </location>
</feature>
<dbReference type="Proteomes" id="UP000092498">
    <property type="component" value="Chromosome"/>
</dbReference>
<dbReference type="RefSeq" id="WP_066769413.1">
    <property type="nucleotide sequence ID" value="NZ_CP013244.1"/>
</dbReference>
<protein>
    <recommendedName>
        <fullName evidence="4">DUF3325 domain-containing protein</fullName>
    </recommendedName>
</protein>
<dbReference type="KEGG" id="cbot:ATE48_07000"/>
<organism evidence="2 3">
    <name type="scientific">Candidatus Viadribacter manganicus</name>
    <dbReference type="NCBI Taxonomy" id="1759059"/>
    <lineage>
        <taxon>Bacteria</taxon>
        <taxon>Pseudomonadati</taxon>
        <taxon>Pseudomonadota</taxon>
        <taxon>Alphaproteobacteria</taxon>
        <taxon>Hyphomonadales</taxon>
        <taxon>Hyphomonadaceae</taxon>
        <taxon>Candidatus Viadribacter</taxon>
    </lineage>
</organism>
<evidence type="ECO:0000313" key="3">
    <source>
        <dbReference type="Proteomes" id="UP000092498"/>
    </source>
</evidence>
<keyword evidence="1" id="KW-0812">Transmembrane</keyword>
<accession>A0A1B1AGJ4</accession>
<evidence type="ECO:0000313" key="2">
    <source>
        <dbReference type="EMBL" id="ANP45686.1"/>
    </source>
</evidence>
<dbReference type="OrthoDB" id="4569295at2"/>